<dbReference type="GO" id="GO:0004497">
    <property type="term" value="F:monooxygenase activity"/>
    <property type="evidence" value="ECO:0007669"/>
    <property type="project" value="InterPro"/>
</dbReference>
<dbReference type="InterPro" id="IPR036188">
    <property type="entry name" value="FAD/NAD-bd_sf"/>
</dbReference>
<feature type="binding site" evidence="2">
    <location>
        <position position="97"/>
    </location>
    <ligand>
        <name>7-chloro-L-tryptophan</name>
        <dbReference type="ChEBI" id="CHEBI:58713"/>
    </ligand>
</feature>
<dbReference type="EMBL" id="JACIJJ010000001">
    <property type="protein sequence ID" value="MBB5697253.1"/>
    <property type="molecule type" value="Genomic_DNA"/>
</dbReference>
<evidence type="ECO:0000256" key="2">
    <source>
        <dbReference type="PIRSR" id="PIRSR011396-2"/>
    </source>
</evidence>
<dbReference type="InterPro" id="IPR006905">
    <property type="entry name" value="Flavin_halogenase"/>
</dbReference>
<dbReference type="PANTHER" id="PTHR43747">
    <property type="entry name" value="FAD-BINDING PROTEIN"/>
    <property type="match status" value="1"/>
</dbReference>
<feature type="binding site" evidence="2">
    <location>
        <position position="362"/>
    </location>
    <ligand>
        <name>L-tryptophan</name>
        <dbReference type="ChEBI" id="CHEBI:57912"/>
    </ligand>
</feature>
<feature type="active site" evidence="1">
    <location>
        <position position="97"/>
    </location>
</feature>
<feature type="binding site" evidence="2">
    <location>
        <position position="198"/>
    </location>
    <ligand>
        <name>FAD</name>
        <dbReference type="ChEBI" id="CHEBI:57692"/>
    </ligand>
</feature>
<dbReference type="InterPro" id="IPR050816">
    <property type="entry name" value="Flavin-dep_Halogenase_NPB"/>
</dbReference>
<dbReference type="InterPro" id="IPR033856">
    <property type="entry name" value="Trp_halogen"/>
</dbReference>
<evidence type="ECO:0000313" key="4">
    <source>
        <dbReference type="Proteomes" id="UP000557739"/>
    </source>
</evidence>
<proteinExistence type="predicted"/>
<dbReference type="Pfam" id="PF04820">
    <property type="entry name" value="Trp_halogenase"/>
    <property type="match status" value="1"/>
</dbReference>
<organism evidence="3 4">
    <name type="scientific">Sphingomonas yantingensis</name>
    <dbReference type="NCBI Taxonomy" id="1241761"/>
    <lineage>
        <taxon>Bacteria</taxon>
        <taxon>Pseudomonadati</taxon>
        <taxon>Pseudomonadota</taxon>
        <taxon>Alphaproteobacteria</taxon>
        <taxon>Sphingomonadales</taxon>
        <taxon>Sphingomonadaceae</taxon>
        <taxon>Sphingomonas</taxon>
    </lineage>
</organism>
<dbReference type="SUPFAM" id="SSF51905">
    <property type="entry name" value="FAD/NAD(P)-binding domain"/>
    <property type="match status" value="1"/>
</dbReference>
<evidence type="ECO:0000256" key="1">
    <source>
        <dbReference type="PIRSR" id="PIRSR011396-1"/>
    </source>
</evidence>
<dbReference type="PANTHER" id="PTHR43747:SF4">
    <property type="entry name" value="FLAVIN-DEPENDENT TRYPTOPHAN HALOGENASE"/>
    <property type="match status" value="1"/>
</dbReference>
<dbReference type="PIRSF" id="PIRSF011396">
    <property type="entry name" value="Trp_halogenase"/>
    <property type="match status" value="1"/>
</dbReference>
<reference evidence="3 4" key="1">
    <citation type="submission" date="2020-08" db="EMBL/GenBank/DDBJ databases">
        <title>Genomic Encyclopedia of Type Strains, Phase IV (KMG-IV): sequencing the most valuable type-strain genomes for metagenomic binning, comparative biology and taxonomic classification.</title>
        <authorList>
            <person name="Goeker M."/>
        </authorList>
    </citation>
    <scope>NUCLEOTIDE SEQUENCE [LARGE SCALE GENOMIC DNA]</scope>
    <source>
        <strain evidence="3 4">DSM 27244</strain>
    </source>
</reference>
<sequence length="528" mass="56948">MAFFAAPRHSRGDEERALVSGSVKRIVIVGGGTAGWLAAARIAAAARPDTLNVTLIEAPDIPTIGVGEGTWPTMRRTLSRIGIIEAEFLTACDASFKQGSRFIGWRDGRDAYHHPFTPPVEGSAGALMAGWDGEGAFADAVCAQPSVAERALAPRQPAMPDYAGAVNYAYHLDAGKFAGLLRAHATERLGVVHVADHVEHVVPGEGDTIAAVATRTNGDIAGDLFIDCTGHAALLIGGHYGVPFVDRSDVLFNDRALAVQVPVAPGSPITAVTDATAHEAGWIWDIGLPTRRGVGCVYASAHMSDDCAAAVLTDYLRRTAPDCDPAALSFRQLQFRSGHRERFWVGNCLAIGLSAGFLEPLEASAIVLIELSLDALVEDFPADRAAMAGAARRFDARFRQRWDRIVAFLKLHYALSERQGPYWQAHRDPASVPGDLAEMLTRWQHRAPMPSDFEAVDELFPAASHQYVLYGMGAPVPPPPAMRVEDETAVAERMAQLRQRARTLTASLPTNRTYLDNLAARPLLKEAR</sequence>
<evidence type="ECO:0008006" key="5">
    <source>
        <dbReference type="Google" id="ProtNLM"/>
    </source>
</evidence>
<feature type="binding site" evidence="2">
    <location>
        <position position="353"/>
    </location>
    <ligand>
        <name>FAD</name>
        <dbReference type="ChEBI" id="CHEBI:57692"/>
    </ligand>
</feature>
<comment type="caution">
    <text evidence="3">The sequence shown here is derived from an EMBL/GenBank/DDBJ whole genome shotgun (WGS) entry which is preliminary data.</text>
</comment>
<feature type="binding site" evidence="2">
    <location>
        <position position="366"/>
    </location>
    <ligand>
        <name>FAD</name>
        <dbReference type="ChEBI" id="CHEBI:57692"/>
    </ligand>
</feature>
<accession>A0A7W9AMU5</accession>
<dbReference type="Proteomes" id="UP000557739">
    <property type="component" value="Unassembled WGS sequence"/>
</dbReference>
<gene>
    <name evidence="3" type="ORF">FHR19_000578</name>
</gene>
<name>A0A7W9AMU5_9SPHN</name>
<dbReference type="GO" id="GO:0000166">
    <property type="term" value="F:nucleotide binding"/>
    <property type="evidence" value="ECO:0007669"/>
    <property type="project" value="UniProtKB-KW"/>
</dbReference>
<evidence type="ECO:0000313" key="3">
    <source>
        <dbReference type="EMBL" id="MBB5697253.1"/>
    </source>
</evidence>
<dbReference type="AlphaFoldDB" id="A0A7W9AMU5"/>
<protein>
    <recommendedName>
        <fullName evidence="5">Tryptophan halogenase</fullName>
    </recommendedName>
</protein>
<keyword evidence="2" id="KW-0285">Flavoprotein</keyword>
<dbReference type="Gene3D" id="3.50.50.60">
    <property type="entry name" value="FAD/NAD(P)-binding domain"/>
    <property type="match status" value="1"/>
</dbReference>
<keyword evidence="2" id="KW-0274">FAD</keyword>
<keyword evidence="4" id="KW-1185">Reference proteome</keyword>
<keyword evidence="2" id="KW-0547">Nucleotide-binding</keyword>
<feature type="binding site" evidence="2">
    <location>
        <begin position="31"/>
        <end position="34"/>
    </location>
    <ligand>
        <name>FAD</name>
        <dbReference type="ChEBI" id="CHEBI:57692"/>
    </ligand>
</feature>